<protein>
    <submittedName>
        <fullName evidence="1">Uncharacterized protein</fullName>
    </submittedName>
</protein>
<comment type="caution">
    <text evidence="1">The sequence shown here is derived from an EMBL/GenBank/DDBJ whole genome shotgun (WGS) entry which is preliminary data.</text>
</comment>
<sequence length="227" mass="24339">MPPAPAPKVILAAGQAPDATDFLFRLGMLEGHLIIGHDLLRAGQPALALPHFGHPVRELYDDLEPFIAANRIPPFEAQLIQLEAAVAKAPASPETEVLFQAMIATVHKARLTTPAALRDSIPEMIRICSDTVDAAAGEYGQALNRGRIDSMVEYHDSRGYLSYVAQELDRLQARAADPAGQGLLTKFRGVLAKAQWIVVPLLPGSTPRASVAQYRAVAAQAATVAPR</sequence>
<accession>A0AA42CGF3</accession>
<proteinExistence type="predicted"/>
<dbReference type="EMBL" id="JAPDNT010000014">
    <property type="protein sequence ID" value="MCW3475981.1"/>
    <property type="molecule type" value="Genomic_DNA"/>
</dbReference>
<dbReference type="Proteomes" id="UP001165679">
    <property type="component" value="Unassembled WGS sequence"/>
</dbReference>
<gene>
    <name evidence="1" type="ORF">OL599_15490</name>
</gene>
<evidence type="ECO:0000313" key="2">
    <source>
        <dbReference type="Proteomes" id="UP001165679"/>
    </source>
</evidence>
<keyword evidence="2" id="KW-1185">Reference proteome</keyword>
<reference evidence="1" key="2">
    <citation type="submission" date="2022-10" db="EMBL/GenBank/DDBJ databases">
        <authorList>
            <person name="Trinh H.N."/>
        </authorList>
    </citation>
    <scope>NUCLEOTIDE SEQUENCE</scope>
    <source>
        <strain evidence="1">RN2-1</strain>
    </source>
</reference>
<dbReference type="RefSeq" id="WP_264714716.1">
    <property type="nucleotide sequence ID" value="NZ_JAPDNT010000014.1"/>
</dbReference>
<dbReference type="AlphaFoldDB" id="A0AA42CGF3"/>
<evidence type="ECO:0000313" key="1">
    <source>
        <dbReference type="EMBL" id="MCW3475981.1"/>
    </source>
</evidence>
<organism evidence="1 2">
    <name type="scientific">Limobrevibacterium gyesilva</name>
    <dbReference type="NCBI Taxonomy" id="2991712"/>
    <lineage>
        <taxon>Bacteria</taxon>
        <taxon>Pseudomonadati</taxon>
        <taxon>Pseudomonadota</taxon>
        <taxon>Alphaproteobacteria</taxon>
        <taxon>Acetobacterales</taxon>
        <taxon>Acetobacteraceae</taxon>
        <taxon>Limobrevibacterium</taxon>
    </lineage>
</organism>
<reference evidence="1" key="1">
    <citation type="submission" date="2022-09" db="EMBL/GenBank/DDBJ databases">
        <title>Rhodovastum sp. nov. RN2-1 isolated from soil in Seongnam, South Korea.</title>
        <authorList>
            <person name="Le N.T."/>
        </authorList>
    </citation>
    <scope>NUCLEOTIDE SEQUENCE</scope>
    <source>
        <strain evidence="1">RN2-1</strain>
    </source>
</reference>
<name>A0AA42CGF3_9PROT</name>